<feature type="domain" description="Glycosyltransferase 2-like" evidence="1">
    <location>
        <begin position="798"/>
        <end position="976"/>
    </location>
</feature>
<sequence>MRRVAEGIKSWLNPRATQAAREAASATFASAHDDAHTASEAVVGGGPLNAGRSVDDEDVRNLYRILLFREAETEAVVAAKVGQDAGDALDAFLSSEEFRALVPRLTPDNSGAALGRAVPDDLRAWVPGYFAIGGAAAARVADAQDMVQLLAISLSEGDARRRLEAHIGPVPAERLMTAAVRAIGDAPLRPMAGSTTSEDIRACYSLFLQRAPETDAVMAPRPHMPLLDTVMEAVGSAEFADRTVSLALDGLIRNPVAPEPFVATWAQERFDIDMRGGATAPFLIAAILSRPDVAARLREIPPEWPVAEVVRSLRVAAGVLPLETMDLPTRLAMVTTNLTIDAVSDIELGPDGHHVQFTGIDPWMILHPDAEARTGDLMQLRFRSAMFDGPTLSHLYLDYGDGFSEANSIGLSLDAQGYQVALIAAPQKLVRMRWDPSGESGTACIGMIEARPSSMDAYAERELQAAGVDKMAEMMRRLSEDAQAAPNAPGAMMLTRLLSPLRMEATYAAWITRNELQGSTGRALLQNQLAGLTARPMISVLVPTYNTPEPLLIEMIESVRKQVYPNWQLCIADDASTQPQVARVLERYAALDPRIKVHMRPQNGHICHATNDALALADGSWIAMLDHDDLLAPNALLSVAQALEEKPDAVILYSDEDKINASGLREQPYFKPEYSPELLLAQNYINHLSVYRTSAVRDAGGWRVGFEGSQDHDLVLRMVEGARPDQIVHIPKILYHWRAIAGSTALGGDQKNYTLDAGVAAVEDHLRRTSRDATVEVLPKVHHYRVRHALPEPKPLVSLLIPTRDKASVLKLAVDSIIEKSTYDPYEIIIIDNGSTEQETFDLFDSWKDDARIRVISFDKPFNYSEINNFGVRAARGSVIALVNNDVEVITPDWIEEMTAWALQPDIGCVGAKLYYPDLTLQHGGVIIGLGGVAGHSHKHFQHDSPGYFNRLQVHQNLSAVTAACLFVRREVYEEVGGLEEILTVAFNDVDFCLRVREAGYRNLWTPFAELYHHESISRGAEDNPEKIARAAREVAFMKERWREKLQSDPFYSPNLTYDREDFSLSTLKPARA</sequence>
<dbReference type="PANTHER" id="PTHR43179">
    <property type="entry name" value="RHAMNOSYLTRANSFERASE WBBL"/>
    <property type="match status" value="1"/>
</dbReference>
<gene>
    <name evidence="2" type="ORF">ACFSGX_00340</name>
</gene>
<dbReference type="EC" id="2.4.-.-" evidence="2"/>
<dbReference type="CDD" id="cd04186">
    <property type="entry name" value="GT_2_like_c"/>
    <property type="match status" value="1"/>
</dbReference>
<protein>
    <submittedName>
        <fullName evidence="2">Glycosyltransferase</fullName>
        <ecNumber evidence="2">2.4.-.-</ecNumber>
    </submittedName>
</protein>
<comment type="caution">
    <text evidence="2">The sequence shown here is derived from an EMBL/GenBank/DDBJ whole genome shotgun (WGS) entry which is preliminary data.</text>
</comment>
<dbReference type="CDD" id="cd04184">
    <property type="entry name" value="GT2_RfbC_Mx_like"/>
    <property type="match status" value="1"/>
</dbReference>
<organism evidence="2 3">
    <name type="scientific">Sphingomonas arantia</name>
    <dbReference type="NCBI Taxonomy" id="1460676"/>
    <lineage>
        <taxon>Bacteria</taxon>
        <taxon>Pseudomonadati</taxon>
        <taxon>Pseudomonadota</taxon>
        <taxon>Alphaproteobacteria</taxon>
        <taxon>Sphingomonadales</taxon>
        <taxon>Sphingomonadaceae</taxon>
        <taxon>Sphingomonas</taxon>
    </lineage>
</organism>
<dbReference type="InterPro" id="IPR029044">
    <property type="entry name" value="Nucleotide-diphossugar_trans"/>
</dbReference>
<dbReference type="PANTHER" id="PTHR43179:SF7">
    <property type="entry name" value="RHAMNOSYLTRANSFERASE WBBL"/>
    <property type="match status" value="1"/>
</dbReference>
<dbReference type="RefSeq" id="WP_380926606.1">
    <property type="nucleotide sequence ID" value="NZ_JBHUGS010000001.1"/>
</dbReference>
<dbReference type="Gene3D" id="3.90.550.10">
    <property type="entry name" value="Spore Coat Polysaccharide Biosynthesis Protein SpsA, Chain A"/>
    <property type="match status" value="2"/>
</dbReference>
<dbReference type="GO" id="GO:0016757">
    <property type="term" value="F:glycosyltransferase activity"/>
    <property type="evidence" value="ECO:0007669"/>
    <property type="project" value="UniProtKB-KW"/>
</dbReference>
<proteinExistence type="predicted"/>
<accession>A0ABW4TTK6</accession>
<dbReference type="InterPro" id="IPR001173">
    <property type="entry name" value="Glyco_trans_2-like"/>
</dbReference>
<keyword evidence="3" id="KW-1185">Reference proteome</keyword>
<dbReference type="Proteomes" id="UP001597400">
    <property type="component" value="Unassembled WGS sequence"/>
</dbReference>
<dbReference type="EMBL" id="JBHUGS010000001">
    <property type="protein sequence ID" value="MFD1949210.1"/>
    <property type="molecule type" value="Genomic_DNA"/>
</dbReference>
<dbReference type="Pfam" id="PF00535">
    <property type="entry name" value="Glycos_transf_2"/>
    <property type="match status" value="2"/>
</dbReference>
<keyword evidence="2" id="KW-0328">Glycosyltransferase</keyword>
<reference evidence="3" key="1">
    <citation type="journal article" date="2019" name="Int. J. Syst. Evol. Microbiol.">
        <title>The Global Catalogue of Microorganisms (GCM) 10K type strain sequencing project: providing services to taxonomists for standard genome sequencing and annotation.</title>
        <authorList>
            <consortium name="The Broad Institute Genomics Platform"/>
            <consortium name="The Broad Institute Genome Sequencing Center for Infectious Disease"/>
            <person name="Wu L."/>
            <person name="Ma J."/>
        </authorList>
    </citation>
    <scope>NUCLEOTIDE SEQUENCE [LARGE SCALE GENOMIC DNA]</scope>
    <source>
        <strain evidence="3">CGMCC 1.12702</strain>
    </source>
</reference>
<evidence type="ECO:0000259" key="1">
    <source>
        <dbReference type="Pfam" id="PF00535"/>
    </source>
</evidence>
<dbReference type="SUPFAM" id="SSF53448">
    <property type="entry name" value="Nucleotide-diphospho-sugar transferases"/>
    <property type="match status" value="2"/>
</dbReference>
<name>A0ABW4TTK6_9SPHN</name>
<feature type="domain" description="Glycosyltransferase 2-like" evidence="1">
    <location>
        <begin position="539"/>
        <end position="696"/>
    </location>
</feature>
<evidence type="ECO:0000313" key="2">
    <source>
        <dbReference type="EMBL" id="MFD1949210.1"/>
    </source>
</evidence>
<evidence type="ECO:0000313" key="3">
    <source>
        <dbReference type="Proteomes" id="UP001597400"/>
    </source>
</evidence>
<keyword evidence="2" id="KW-0808">Transferase</keyword>